<evidence type="ECO:0000313" key="2">
    <source>
        <dbReference type="EMBL" id="ATB37784.1"/>
    </source>
</evidence>
<protein>
    <submittedName>
        <fullName evidence="2">Uncharacterized protein</fullName>
    </submittedName>
</protein>
<sequence>MANTVGVNKLSVVTKDSNGVTMAFPDVCKTPGPGGPIPIPYPNVAKSSDSAKTADSVTVAGKPLCVKDSNFSTSTGDEAGTAGGGVASSKTKGKAEFVNFSFDVKAEGKNVARALDLMLHNDKNTPPAPLVQPPVVALGKSEEKPKCPCCGRPRK</sequence>
<evidence type="ECO:0000256" key="1">
    <source>
        <dbReference type="SAM" id="MobiDB-lite"/>
    </source>
</evidence>
<organism evidence="2 3">
    <name type="scientific">Cystobacter fuscus</name>
    <dbReference type="NCBI Taxonomy" id="43"/>
    <lineage>
        <taxon>Bacteria</taxon>
        <taxon>Pseudomonadati</taxon>
        <taxon>Myxococcota</taxon>
        <taxon>Myxococcia</taxon>
        <taxon>Myxococcales</taxon>
        <taxon>Cystobacterineae</taxon>
        <taxon>Archangiaceae</taxon>
        <taxon>Cystobacter</taxon>
    </lineage>
</organism>
<dbReference type="KEGG" id="cfus:CYFUS_003209"/>
<feature type="region of interest" description="Disordered" evidence="1">
    <location>
        <begin position="70"/>
        <end position="90"/>
    </location>
</feature>
<proteinExistence type="predicted"/>
<accession>A0A250J1B9</accession>
<dbReference type="AlphaFoldDB" id="A0A250J1B9"/>
<dbReference type="Pfam" id="PF13665">
    <property type="entry name" value="Tox-PAAR-like"/>
    <property type="match status" value="1"/>
</dbReference>
<gene>
    <name evidence="2" type="ORF">CYFUS_003209</name>
</gene>
<reference evidence="2 3" key="1">
    <citation type="submission" date="2017-06" db="EMBL/GenBank/DDBJ databases">
        <title>Sequencing and comparative analysis of myxobacterial genomes.</title>
        <authorList>
            <person name="Rupp O."/>
            <person name="Goesmann A."/>
            <person name="Sogaard-Andersen L."/>
        </authorList>
    </citation>
    <scope>NUCLEOTIDE SEQUENCE [LARGE SCALE GENOMIC DNA]</scope>
    <source>
        <strain evidence="2 3">DSM 52655</strain>
    </source>
</reference>
<name>A0A250J1B9_9BACT</name>
<dbReference type="Proteomes" id="UP000217257">
    <property type="component" value="Chromosome"/>
</dbReference>
<evidence type="ECO:0000313" key="3">
    <source>
        <dbReference type="Proteomes" id="UP000217257"/>
    </source>
</evidence>
<dbReference type="RefSeq" id="WP_095986052.1">
    <property type="nucleotide sequence ID" value="NZ_CP022098.1"/>
</dbReference>
<dbReference type="EMBL" id="CP022098">
    <property type="protein sequence ID" value="ATB37784.1"/>
    <property type="molecule type" value="Genomic_DNA"/>
</dbReference>